<organism evidence="1">
    <name type="scientific">Anguilla anguilla</name>
    <name type="common">European freshwater eel</name>
    <name type="synonym">Muraena anguilla</name>
    <dbReference type="NCBI Taxonomy" id="7936"/>
    <lineage>
        <taxon>Eukaryota</taxon>
        <taxon>Metazoa</taxon>
        <taxon>Chordata</taxon>
        <taxon>Craniata</taxon>
        <taxon>Vertebrata</taxon>
        <taxon>Euteleostomi</taxon>
        <taxon>Actinopterygii</taxon>
        <taxon>Neopterygii</taxon>
        <taxon>Teleostei</taxon>
        <taxon>Anguilliformes</taxon>
        <taxon>Anguillidae</taxon>
        <taxon>Anguilla</taxon>
    </lineage>
</organism>
<dbReference type="EMBL" id="GBXM01065343">
    <property type="protein sequence ID" value="JAH43234.1"/>
    <property type="molecule type" value="Transcribed_RNA"/>
</dbReference>
<accession>A0A0E9SPH5</accession>
<reference evidence="1" key="1">
    <citation type="submission" date="2014-11" db="EMBL/GenBank/DDBJ databases">
        <authorList>
            <person name="Amaro Gonzalez C."/>
        </authorList>
    </citation>
    <scope>NUCLEOTIDE SEQUENCE</scope>
</reference>
<reference evidence="1" key="2">
    <citation type="journal article" date="2015" name="Fish Shellfish Immunol.">
        <title>Early steps in the European eel (Anguilla anguilla)-Vibrio vulnificus interaction in the gills: Role of the RtxA13 toxin.</title>
        <authorList>
            <person name="Callol A."/>
            <person name="Pajuelo D."/>
            <person name="Ebbesson L."/>
            <person name="Teles M."/>
            <person name="MacKenzie S."/>
            <person name="Amaro C."/>
        </authorList>
    </citation>
    <scope>NUCLEOTIDE SEQUENCE</scope>
</reference>
<protein>
    <submittedName>
        <fullName evidence="1">Uncharacterized protein</fullName>
    </submittedName>
</protein>
<name>A0A0E9SPH5_ANGAN</name>
<proteinExistence type="predicted"/>
<dbReference type="AlphaFoldDB" id="A0A0E9SPH5"/>
<sequence>MTISSSGGLRVRGKCFCGHG</sequence>
<evidence type="ECO:0000313" key="1">
    <source>
        <dbReference type="EMBL" id="JAH43234.1"/>
    </source>
</evidence>